<keyword evidence="17" id="KW-0576">Peroxisome</keyword>
<evidence type="ECO:0000256" key="6">
    <source>
        <dbReference type="ARBA" id="ARBA00022448"/>
    </source>
</evidence>
<comment type="similarity">
    <text evidence="4">Belongs to the pex2/pex10/pex12 family.</text>
</comment>
<name>A0A0K8TT86_TABBR</name>
<evidence type="ECO:0000256" key="14">
    <source>
        <dbReference type="ARBA" id="ARBA00022927"/>
    </source>
</evidence>
<keyword evidence="8" id="KW-0808">Transferase</keyword>
<comment type="subcellular location">
    <subcellularLocation>
        <location evidence="2">Peroxisome membrane</location>
        <topology evidence="2">Multi-pass membrane protein</topology>
    </subcellularLocation>
</comment>
<evidence type="ECO:0000256" key="16">
    <source>
        <dbReference type="ARBA" id="ARBA00023136"/>
    </source>
</evidence>
<reference evidence="20" key="1">
    <citation type="journal article" date="2015" name="Insect Biochem. Mol. Biol.">
        <title>An insight into the sialome of the horse fly, Tabanus bromius.</title>
        <authorList>
            <person name="Ribeiro J.M."/>
            <person name="Kazimirova M."/>
            <person name="Takac P."/>
            <person name="Andersen J.F."/>
            <person name="Francischetti I.M."/>
        </authorList>
    </citation>
    <scope>NUCLEOTIDE SEQUENCE</scope>
</reference>
<evidence type="ECO:0000256" key="2">
    <source>
        <dbReference type="ARBA" id="ARBA00004585"/>
    </source>
</evidence>
<sequence>MSLKNFQARQPQITRAVEKDLSYTTDLSANFSDLLKLKGPRKWIQLNHLCKIVAEISYHGFLSLCGFQTLGEEYTGILQIDSDYENLPSRLVQFLSIILEFGGESLYVVLLKKIEKSILQNAELRPEAKLKLLSLAAVARNMAPYVISIHKSLFYLTHGKYQISKRLTGINYVLVRHWLQPQFSLKGYRLFGLLSLIQSLLSLFSYSVNTFKEAHEEHRAEHNMPSMDYKEKNSTISGTKQKCVLCFEPRRQPSLTPCGHLFCWSCVLGWLDQKDECPVCREKIQKSNIVPLMNYD</sequence>
<evidence type="ECO:0000256" key="18">
    <source>
        <dbReference type="PROSITE-ProRule" id="PRU00175"/>
    </source>
</evidence>
<proteinExistence type="evidence at transcript level"/>
<dbReference type="GO" id="GO:0008270">
    <property type="term" value="F:zinc ion binding"/>
    <property type="evidence" value="ECO:0007669"/>
    <property type="project" value="UniProtKB-KW"/>
</dbReference>
<dbReference type="GO" id="GO:0016874">
    <property type="term" value="F:ligase activity"/>
    <property type="evidence" value="ECO:0007669"/>
    <property type="project" value="UniProtKB-KW"/>
</dbReference>
<dbReference type="Pfam" id="PF13920">
    <property type="entry name" value="zf-C3HC4_3"/>
    <property type="match status" value="1"/>
</dbReference>
<dbReference type="GO" id="GO:0061630">
    <property type="term" value="F:ubiquitin protein ligase activity"/>
    <property type="evidence" value="ECO:0007669"/>
    <property type="project" value="UniProtKB-EC"/>
</dbReference>
<keyword evidence="16" id="KW-0472">Membrane</keyword>
<feature type="domain" description="RING-type" evidence="19">
    <location>
        <begin position="243"/>
        <end position="281"/>
    </location>
</feature>
<evidence type="ECO:0000256" key="11">
    <source>
        <dbReference type="ARBA" id="ARBA00022771"/>
    </source>
</evidence>
<evidence type="ECO:0000259" key="19">
    <source>
        <dbReference type="PROSITE" id="PS50089"/>
    </source>
</evidence>
<keyword evidence="7" id="KW-0962">Peroxisome biogenesis</keyword>
<evidence type="ECO:0000256" key="5">
    <source>
        <dbReference type="ARBA" id="ARBA00012483"/>
    </source>
</evidence>
<evidence type="ECO:0000256" key="10">
    <source>
        <dbReference type="ARBA" id="ARBA00022723"/>
    </source>
</evidence>
<evidence type="ECO:0000256" key="8">
    <source>
        <dbReference type="ARBA" id="ARBA00022679"/>
    </source>
</evidence>
<dbReference type="SUPFAM" id="SSF57850">
    <property type="entry name" value="RING/U-box"/>
    <property type="match status" value="1"/>
</dbReference>
<dbReference type="SMART" id="SM00184">
    <property type="entry name" value="RING"/>
    <property type="match status" value="1"/>
</dbReference>
<keyword evidence="14" id="KW-0653">Protein transport</keyword>
<dbReference type="InterPro" id="IPR017907">
    <property type="entry name" value="Znf_RING_CS"/>
</dbReference>
<evidence type="ECO:0000256" key="3">
    <source>
        <dbReference type="ARBA" id="ARBA00004906"/>
    </source>
</evidence>
<dbReference type="InterPro" id="IPR013083">
    <property type="entry name" value="Znf_RING/FYVE/PHD"/>
</dbReference>
<dbReference type="InterPro" id="IPR006845">
    <property type="entry name" value="Pex_N"/>
</dbReference>
<keyword evidence="9" id="KW-0812">Transmembrane</keyword>
<evidence type="ECO:0000256" key="13">
    <source>
        <dbReference type="ARBA" id="ARBA00022833"/>
    </source>
</evidence>
<dbReference type="PANTHER" id="PTHR23350">
    <property type="entry name" value="PEROXISOME ASSEMBLY PROTEIN 10"/>
    <property type="match status" value="1"/>
</dbReference>
<dbReference type="EMBL" id="GDAI01000478">
    <property type="protein sequence ID" value="JAI17125.1"/>
    <property type="molecule type" value="mRNA"/>
</dbReference>
<dbReference type="GO" id="GO:0005778">
    <property type="term" value="C:peroxisomal membrane"/>
    <property type="evidence" value="ECO:0007669"/>
    <property type="project" value="UniProtKB-SubCell"/>
</dbReference>
<evidence type="ECO:0000256" key="1">
    <source>
        <dbReference type="ARBA" id="ARBA00000900"/>
    </source>
</evidence>
<evidence type="ECO:0000256" key="12">
    <source>
        <dbReference type="ARBA" id="ARBA00022786"/>
    </source>
</evidence>
<dbReference type="PANTHER" id="PTHR23350:SF0">
    <property type="entry name" value="PEROXISOME BIOGENESIS FACTOR 10"/>
    <property type="match status" value="1"/>
</dbReference>
<comment type="pathway">
    <text evidence="3">Protein modification; protein ubiquitination.</text>
</comment>
<organism evidence="20">
    <name type="scientific">Tabanus bromius</name>
    <name type="common">Band-eyed brown horse fly</name>
    <dbReference type="NCBI Taxonomy" id="304241"/>
    <lineage>
        <taxon>Eukaryota</taxon>
        <taxon>Metazoa</taxon>
        <taxon>Ecdysozoa</taxon>
        <taxon>Arthropoda</taxon>
        <taxon>Hexapoda</taxon>
        <taxon>Insecta</taxon>
        <taxon>Pterygota</taxon>
        <taxon>Neoptera</taxon>
        <taxon>Endopterygota</taxon>
        <taxon>Diptera</taxon>
        <taxon>Brachycera</taxon>
        <taxon>Tabanomorpha</taxon>
        <taxon>Tabanoidea</taxon>
        <taxon>Tabanidae</taxon>
        <taxon>Tabanus</taxon>
    </lineage>
</organism>
<dbReference type="InterPro" id="IPR025654">
    <property type="entry name" value="PEX2/10"/>
</dbReference>
<evidence type="ECO:0000256" key="4">
    <source>
        <dbReference type="ARBA" id="ARBA00008704"/>
    </source>
</evidence>
<evidence type="ECO:0000256" key="7">
    <source>
        <dbReference type="ARBA" id="ARBA00022593"/>
    </source>
</evidence>
<dbReference type="AlphaFoldDB" id="A0A0K8TT86"/>
<keyword evidence="6" id="KW-0813">Transport</keyword>
<dbReference type="GO" id="GO:0016558">
    <property type="term" value="P:protein import into peroxisome matrix"/>
    <property type="evidence" value="ECO:0007669"/>
    <property type="project" value="InterPro"/>
</dbReference>
<keyword evidence="13" id="KW-0862">Zinc</keyword>
<evidence type="ECO:0000313" key="20">
    <source>
        <dbReference type="EMBL" id="JAI17125.1"/>
    </source>
</evidence>
<dbReference type="EC" id="2.3.2.27" evidence="5"/>
<comment type="catalytic activity">
    <reaction evidence="1">
        <text>S-ubiquitinyl-[E2 ubiquitin-conjugating enzyme]-L-cysteine + [acceptor protein]-L-lysine = [E2 ubiquitin-conjugating enzyme]-L-cysteine + N(6)-ubiquitinyl-[acceptor protein]-L-lysine.</text>
        <dbReference type="EC" id="2.3.2.27"/>
    </reaction>
</comment>
<keyword evidence="20" id="KW-0436">Ligase</keyword>
<dbReference type="Pfam" id="PF04757">
    <property type="entry name" value="Pex2_Pex12"/>
    <property type="match status" value="1"/>
</dbReference>
<dbReference type="PROSITE" id="PS50089">
    <property type="entry name" value="ZF_RING_2"/>
    <property type="match status" value="1"/>
</dbReference>
<keyword evidence="12" id="KW-0833">Ubl conjugation pathway</keyword>
<accession>A0A0K8TT86</accession>
<evidence type="ECO:0000256" key="15">
    <source>
        <dbReference type="ARBA" id="ARBA00022989"/>
    </source>
</evidence>
<dbReference type="InterPro" id="IPR001841">
    <property type="entry name" value="Znf_RING"/>
</dbReference>
<dbReference type="CDD" id="cd16527">
    <property type="entry name" value="RING-HC_PEX10"/>
    <property type="match status" value="1"/>
</dbReference>
<keyword evidence="10" id="KW-0479">Metal-binding</keyword>
<evidence type="ECO:0000256" key="9">
    <source>
        <dbReference type="ARBA" id="ARBA00022692"/>
    </source>
</evidence>
<keyword evidence="15" id="KW-1133">Transmembrane helix</keyword>
<evidence type="ECO:0000256" key="17">
    <source>
        <dbReference type="ARBA" id="ARBA00023140"/>
    </source>
</evidence>
<keyword evidence="11 18" id="KW-0863">Zinc-finger</keyword>
<protein>
    <recommendedName>
        <fullName evidence="5">RING-type E3 ubiquitin transferase</fullName>
        <ecNumber evidence="5">2.3.2.27</ecNumber>
    </recommendedName>
</protein>
<dbReference type="PROSITE" id="PS00518">
    <property type="entry name" value="ZF_RING_1"/>
    <property type="match status" value="1"/>
</dbReference>
<dbReference type="Gene3D" id="3.30.40.10">
    <property type="entry name" value="Zinc/RING finger domain, C3HC4 (zinc finger)"/>
    <property type="match status" value="1"/>
</dbReference>